<evidence type="ECO:0000256" key="6">
    <source>
        <dbReference type="ARBA" id="ARBA00022822"/>
    </source>
</evidence>
<dbReference type="NCBIfam" id="TIGR00262">
    <property type="entry name" value="trpA"/>
    <property type="match status" value="1"/>
</dbReference>
<dbReference type="EMBL" id="CAEZUQ010000024">
    <property type="protein sequence ID" value="CAB4603384.1"/>
    <property type="molecule type" value="Genomic_DNA"/>
</dbReference>
<comment type="function">
    <text evidence="1">The alpha subunit is responsible for the aldol cleavage of indoleglycerol phosphate to indole and glyceraldehyde 3-phosphate.</text>
</comment>
<organism evidence="10">
    <name type="scientific">freshwater metagenome</name>
    <dbReference type="NCBI Taxonomy" id="449393"/>
    <lineage>
        <taxon>unclassified sequences</taxon>
        <taxon>metagenomes</taxon>
        <taxon>ecological metagenomes</taxon>
    </lineage>
</organism>
<comment type="catalytic activity">
    <reaction evidence="9">
        <text>(1S,2R)-1-C-(indol-3-yl)glycerol 3-phosphate + L-serine = D-glyceraldehyde 3-phosphate + L-tryptophan + H2O</text>
        <dbReference type="Rhea" id="RHEA:10532"/>
        <dbReference type="ChEBI" id="CHEBI:15377"/>
        <dbReference type="ChEBI" id="CHEBI:33384"/>
        <dbReference type="ChEBI" id="CHEBI:57912"/>
        <dbReference type="ChEBI" id="CHEBI:58866"/>
        <dbReference type="ChEBI" id="CHEBI:59776"/>
        <dbReference type="EC" id="4.2.1.20"/>
    </reaction>
</comment>
<dbReference type="CDD" id="cd04724">
    <property type="entry name" value="Tryptophan_synthase_alpha"/>
    <property type="match status" value="1"/>
</dbReference>
<evidence type="ECO:0000256" key="3">
    <source>
        <dbReference type="ARBA" id="ARBA00011270"/>
    </source>
</evidence>
<evidence type="ECO:0000313" key="10">
    <source>
        <dbReference type="EMBL" id="CAB4603384.1"/>
    </source>
</evidence>
<evidence type="ECO:0000256" key="9">
    <source>
        <dbReference type="ARBA" id="ARBA00049047"/>
    </source>
</evidence>
<reference evidence="10" key="1">
    <citation type="submission" date="2020-05" db="EMBL/GenBank/DDBJ databases">
        <authorList>
            <person name="Chiriac C."/>
            <person name="Salcher M."/>
            <person name="Ghai R."/>
            <person name="Kavagutti S V."/>
        </authorList>
    </citation>
    <scope>NUCLEOTIDE SEQUENCE</scope>
</reference>
<evidence type="ECO:0000256" key="4">
    <source>
        <dbReference type="ARBA" id="ARBA00012043"/>
    </source>
</evidence>
<keyword evidence="7" id="KW-0057">Aromatic amino acid biosynthesis</keyword>
<dbReference type="FunFam" id="3.20.20.70:FF:000037">
    <property type="entry name" value="Tryptophan synthase alpha chain"/>
    <property type="match status" value="1"/>
</dbReference>
<dbReference type="Pfam" id="PF00290">
    <property type="entry name" value="Trp_syntA"/>
    <property type="match status" value="1"/>
</dbReference>
<dbReference type="GO" id="GO:0005829">
    <property type="term" value="C:cytosol"/>
    <property type="evidence" value="ECO:0007669"/>
    <property type="project" value="TreeGrafter"/>
</dbReference>
<dbReference type="PROSITE" id="PS00167">
    <property type="entry name" value="TRP_SYNTHASE_ALPHA"/>
    <property type="match status" value="1"/>
</dbReference>
<dbReference type="InterPro" id="IPR013785">
    <property type="entry name" value="Aldolase_TIM"/>
</dbReference>
<dbReference type="AlphaFoldDB" id="A0A6J6GWB3"/>
<dbReference type="PANTHER" id="PTHR43406:SF1">
    <property type="entry name" value="TRYPTOPHAN SYNTHASE ALPHA CHAIN, CHLOROPLASTIC"/>
    <property type="match status" value="1"/>
</dbReference>
<name>A0A6J6GWB3_9ZZZZ</name>
<keyword evidence="6" id="KW-0822">Tryptophan biosynthesis</keyword>
<dbReference type="UniPathway" id="UPA00035">
    <property type="reaction ID" value="UER00044"/>
</dbReference>
<dbReference type="Gene3D" id="3.20.20.70">
    <property type="entry name" value="Aldolase class I"/>
    <property type="match status" value="1"/>
</dbReference>
<dbReference type="GO" id="GO:0004834">
    <property type="term" value="F:tryptophan synthase activity"/>
    <property type="evidence" value="ECO:0007669"/>
    <property type="project" value="UniProtKB-EC"/>
</dbReference>
<evidence type="ECO:0000256" key="1">
    <source>
        <dbReference type="ARBA" id="ARBA00003365"/>
    </source>
</evidence>
<dbReference type="InterPro" id="IPR018204">
    <property type="entry name" value="Trp_synthase_alpha_AS"/>
</dbReference>
<protein>
    <recommendedName>
        <fullName evidence="4">tryptophan synthase</fullName>
        <ecNumber evidence="4">4.2.1.20</ecNumber>
    </recommendedName>
</protein>
<dbReference type="InterPro" id="IPR011060">
    <property type="entry name" value="RibuloseP-bd_barrel"/>
</dbReference>
<keyword evidence="5" id="KW-0028">Amino-acid biosynthesis</keyword>
<sequence>MASQSKLSELFAKCKSENRAALIGYLPAGFPNQSDSIKIIKAMIAGGVDAVEIGFPYSDPVMDGPVIQEAAEVARKNGITMAKTLEIVQEISATDVPTLLMTYWNPIERYGVEEFAKDFSDKGMEGVITPDLPVEEAEQWLSAAKTNSIHTVFVVAPSTGDERLNFVTSSCSGFIYAASSMGVTGVQSNVANTASALVERIRKISDTPVAVGLGVSNRTQASEVAKFADGVIVGSAFVKAVLQNPNDPATAVRKVAEELALGVRER</sequence>
<dbReference type="HAMAP" id="MF_00131">
    <property type="entry name" value="Trp_synth_alpha"/>
    <property type="match status" value="1"/>
</dbReference>
<dbReference type="SUPFAM" id="SSF51366">
    <property type="entry name" value="Ribulose-phoshate binding barrel"/>
    <property type="match status" value="1"/>
</dbReference>
<accession>A0A6J6GWB3</accession>
<comment type="pathway">
    <text evidence="2">Amino-acid biosynthesis; L-tryptophan biosynthesis; L-tryptophan from chorismate: step 5/5.</text>
</comment>
<dbReference type="EC" id="4.2.1.20" evidence="4"/>
<comment type="subunit">
    <text evidence="3">Tetramer of two alpha and two beta chains.</text>
</comment>
<dbReference type="InterPro" id="IPR002028">
    <property type="entry name" value="Trp_synthase_suA"/>
</dbReference>
<keyword evidence="8" id="KW-0456">Lyase</keyword>
<evidence type="ECO:0000256" key="8">
    <source>
        <dbReference type="ARBA" id="ARBA00023239"/>
    </source>
</evidence>
<evidence type="ECO:0000256" key="5">
    <source>
        <dbReference type="ARBA" id="ARBA00022605"/>
    </source>
</evidence>
<gene>
    <name evidence="10" type="ORF">UFOPK1842_00328</name>
</gene>
<evidence type="ECO:0000256" key="7">
    <source>
        <dbReference type="ARBA" id="ARBA00023141"/>
    </source>
</evidence>
<proteinExistence type="inferred from homology"/>
<evidence type="ECO:0000256" key="2">
    <source>
        <dbReference type="ARBA" id="ARBA00004733"/>
    </source>
</evidence>
<dbReference type="PANTHER" id="PTHR43406">
    <property type="entry name" value="TRYPTOPHAN SYNTHASE, ALPHA CHAIN"/>
    <property type="match status" value="1"/>
</dbReference>